<dbReference type="EMBL" id="MHOH01000017">
    <property type="protein sequence ID" value="OGZ60584.1"/>
    <property type="molecule type" value="Genomic_DNA"/>
</dbReference>
<reference evidence="6 7" key="1">
    <citation type="journal article" date="2016" name="Nat. Commun.">
        <title>Thousands of microbial genomes shed light on interconnected biogeochemical processes in an aquifer system.</title>
        <authorList>
            <person name="Anantharaman K."/>
            <person name="Brown C.T."/>
            <person name="Hug L.A."/>
            <person name="Sharon I."/>
            <person name="Castelle C.J."/>
            <person name="Probst A.J."/>
            <person name="Thomas B.C."/>
            <person name="Singh A."/>
            <person name="Wilkins M.J."/>
            <person name="Karaoz U."/>
            <person name="Brodie E.L."/>
            <person name="Williams K.H."/>
            <person name="Hubbard S.S."/>
            <person name="Banfield J.F."/>
        </authorList>
    </citation>
    <scope>NUCLEOTIDE SEQUENCE [LARGE SCALE GENOMIC DNA]</scope>
</reference>
<sequence>MANASVAKQKNKEEVRQRIRIKIKSYDHQVIDSSVKQIMDTAMRYGADIKGPVPLPTGIKKYTVNRSTFVHKDSRDQVEMRIHKRLIDIYSPSGQLIDALMDLNLPAGVDIEVKM</sequence>
<dbReference type="GO" id="GO:0005840">
    <property type="term" value="C:ribosome"/>
    <property type="evidence" value="ECO:0007669"/>
    <property type="project" value="UniProtKB-KW"/>
</dbReference>
<dbReference type="InterPro" id="IPR036838">
    <property type="entry name" value="Ribosomal_uS10_dom_sf"/>
</dbReference>
<dbReference type="PANTHER" id="PTHR11700">
    <property type="entry name" value="30S RIBOSOMAL PROTEIN S10 FAMILY MEMBER"/>
    <property type="match status" value="1"/>
</dbReference>
<dbReference type="GO" id="GO:1990904">
    <property type="term" value="C:ribonucleoprotein complex"/>
    <property type="evidence" value="ECO:0007669"/>
    <property type="project" value="UniProtKB-KW"/>
</dbReference>
<comment type="similarity">
    <text evidence="1 4">Belongs to the universal ribosomal protein uS10 family.</text>
</comment>
<dbReference type="GO" id="GO:0000049">
    <property type="term" value="F:tRNA binding"/>
    <property type="evidence" value="ECO:0007669"/>
    <property type="project" value="UniProtKB-UniRule"/>
</dbReference>
<dbReference type="Gene3D" id="3.30.70.600">
    <property type="entry name" value="Ribosomal protein S10 domain"/>
    <property type="match status" value="1"/>
</dbReference>
<dbReference type="InterPro" id="IPR027486">
    <property type="entry name" value="Ribosomal_uS10_dom"/>
</dbReference>
<dbReference type="GO" id="GO:0006412">
    <property type="term" value="P:translation"/>
    <property type="evidence" value="ECO:0007669"/>
    <property type="project" value="UniProtKB-UniRule"/>
</dbReference>
<dbReference type="PROSITE" id="PS00361">
    <property type="entry name" value="RIBOSOMAL_S10"/>
    <property type="match status" value="1"/>
</dbReference>
<protein>
    <recommendedName>
        <fullName evidence="4">Small ribosomal subunit protein uS10</fullName>
    </recommendedName>
</protein>
<comment type="caution">
    <text evidence="6">The sequence shown here is derived from an EMBL/GenBank/DDBJ whole genome shotgun (WGS) entry which is preliminary data.</text>
</comment>
<dbReference type="HAMAP" id="MF_00508">
    <property type="entry name" value="Ribosomal_uS10"/>
    <property type="match status" value="1"/>
</dbReference>
<feature type="domain" description="Small ribosomal subunit protein uS10" evidence="5">
    <location>
        <begin position="20"/>
        <end position="114"/>
    </location>
</feature>
<dbReference type="InterPro" id="IPR001848">
    <property type="entry name" value="Ribosomal_uS10"/>
</dbReference>
<dbReference type="SUPFAM" id="SSF54999">
    <property type="entry name" value="Ribosomal protein S10"/>
    <property type="match status" value="1"/>
</dbReference>
<dbReference type="PRINTS" id="PR00971">
    <property type="entry name" value="RIBOSOMALS10"/>
</dbReference>
<dbReference type="NCBIfam" id="TIGR01049">
    <property type="entry name" value="rpsJ_bact"/>
    <property type="match status" value="1"/>
</dbReference>
<keyword evidence="3 4" id="KW-0687">Ribonucleoprotein</keyword>
<evidence type="ECO:0000313" key="6">
    <source>
        <dbReference type="EMBL" id="OGZ60584.1"/>
    </source>
</evidence>
<dbReference type="InterPro" id="IPR018268">
    <property type="entry name" value="Ribosomal_uS10_CS"/>
</dbReference>
<dbReference type="Proteomes" id="UP000178835">
    <property type="component" value="Unassembled WGS sequence"/>
</dbReference>
<dbReference type="AlphaFoldDB" id="A0A1G2HDN4"/>
<accession>A0A1G2HDN4</accession>
<evidence type="ECO:0000256" key="1">
    <source>
        <dbReference type="ARBA" id="ARBA00007102"/>
    </source>
</evidence>
<evidence type="ECO:0000256" key="2">
    <source>
        <dbReference type="ARBA" id="ARBA00022980"/>
    </source>
</evidence>
<evidence type="ECO:0000256" key="3">
    <source>
        <dbReference type="ARBA" id="ARBA00023274"/>
    </source>
</evidence>
<evidence type="ECO:0000259" key="5">
    <source>
        <dbReference type="SMART" id="SM01403"/>
    </source>
</evidence>
<dbReference type="FunFam" id="3.30.70.600:FF:000003">
    <property type="entry name" value="30S ribosomal protein S10"/>
    <property type="match status" value="1"/>
</dbReference>
<keyword evidence="2 4" id="KW-0689">Ribosomal protein</keyword>
<dbReference type="NCBIfam" id="NF001861">
    <property type="entry name" value="PRK00596.1"/>
    <property type="match status" value="1"/>
</dbReference>
<evidence type="ECO:0000256" key="4">
    <source>
        <dbReference type="HAMAP-Rule" id="MF_00508"/>
    </source>
</evidence>
<comment type="subunit">
    <text evidence="4">Part of the 30S ribosomal subunit.</text>
</comment>
<dbReference type="Pfam" id="PF00338">
    <property type="entry name" value="Ribosomal_S10"/>
    <property type="match status" value="1"/>
</dbReference>
<gene>
    <name evidence="4" type="primary">rpsJ</name>
    <name evidence="6" type="ORF">A2919_01750</name>
</gene>
<name>A0A1G2HDN4_9BACT</name>
<organism evidence="6 7">
    <name type="scientific">Candidatus Spechtbacteria bacterium RIFCSPLOWO2_01_FULL_43_12</name>
    <dbReference type="NCBI Taxonomy" id="1802162"/>
    <lineage>
        <taxon>Bacteria</taxon>
        <taxon>Candidatus Spechtiibacteriota</taxon>
    </lineage>
</organism>
<dbReference type="SMART" id="SM01403">
    <property type="entry name" value="Ribosomal_S10"/>
    <property type="match status" value="1"/>
</dbReference>
<proteinExistence type="inferred from homology"/>
<dbReference type="GO" id="GO:0003735">
    <property type="term" value="F:structural constituent of ribosome"/>
    <property type="evidence" value="ECO:0007669"/>
    <property type="project" value="InterPro"/>
</dbReference>
<evidence type="ECO:0000313" key="7">
    <source>
        <dbReference type="Proteomes" id="UP000178835"/>
    </source>
</evidence>
<comment type="function">
    <text evidence="4">Involved in the binding of tRNA to the ribosomes.</text>
</comment>